<sequence>MLLKIHPDNPEGRKIAQAVETLQGGGVIIYPTDTVYGIGCDIFNDKAVDRICKLRGLDPVKARLSFICKDISQVAEYAQQIDNTVFRLMKKHLPGPFTFVLNSNNQVPKMFKNRKRTIGVRVPDNNICQALVEALGRPILTASLKSDDEILEYFTDAEDIYEDFKNQVDLVIDGGIGRNQPSTVVDCTGDEPVVLREGAGVIEP</sequence>
<proteinExistence type="predicted"/>
<keyword evidence="3" id="KW-1185">Reference proteome</keyword>
<dbReference type="PROSITE" id="PS51163">
    <property type="entry name" value="YRDC"/>
    <property type="match status" value="1"/>
</dbReference>
<feature type="domain" description="YrdC-like" evidence="1">
    <location>
        <begin position="12"/>
        <end position="200"/>
    </location>
</feature>
<dbReference type="PANTHER" id="PTHR42828">
    <property type="entry name" value="DHBP SYNTHASE RIBB-LIKE ALPHA/BETA DOMAIN-CONTAINING PROTEIN"/>
    <property type="match status" value="1"/>
</dbReference>
<protein>
    <submittedName>
        <fullName evidence="2">Threonylcarbamoyl-AMP synthase</fullName>
    </submittedName>
</protein>
<evidence type="ECO:0000313" key="3">
    <source>
        <dbReference type="Proteomes" id="UP000321580"/>
    </source>
</evidence>
<reference evidence="2 3" key="1">
    <citation type="submission" date="2019-08" db="EMBL/GenBank/DDBJ databases">
        <title>Genome of Phaeodactylibacter luteus.</title>
        <authorList>
            <person name="Bowman J.P."/>
        </authorList>
    </citation>
    <scope>NUCLEOTIDE SEQUENCE [LARGE SCALE GENOMIC DNA]</scope>
    <source>
        <strain evidence="2 3">KCTC 42180</strain>
    </source>
</reference>
<dbReference type="OrthoDB" id="9814580at2"/>
<dbReference type="SUPFAM" id="SSF55821">
    <property type="entry name" value="YrdC/RibB"/>
    <property type="match status" value="1"/>
</dbReference>
<dbReference type="Proteomes" id="UP000321580">
    <property type="component" value="Unassembled WGS sequence"/>
</dbReference>
<dbReference type="Gene3D" id="3.90.870.10">
    <property type="entry name" value="DHBP synthase"/>
    <property type="match status" value="1"/>
</dbReference>
<dbReference type="PANTHER" id="PTHR42828:SF3">
    <property type="entry name" value="THREONYLCARBAMOYL-AMP SYNTHASE"/>
    <property type="match status" value="1"/>
</dbReference>
<dbReference type="EMBL" id="VOOR01000063">
    <property type="protein sequence ID" value="TXB61368.1"/>
    <property type="molecule type" value="Genomic_DNA"/>
</dbReference>
<dbReference type="InterPro" id="IPR052532">
    <property type="entry name" value="SUA5_domain"/>
</dbReference>
<evidence type="ECO:0000259" key="1">
    <source>
        <dbReference type="PROSITE" id="PS51163"/>
    </source>
</evidence>
<comment type="caution">
    <text evidence="2">The sequence shown here is derived from an EMBL/GenBank/DDBJ whole genome shotgun (WGS) entry which is preliminary data.</text>
</comment>
<name>A0A5C6RG15_9BACT</name>
<dbReference type="AlphaFoldDB" id="A0A5C6RG15"/>
<dbReference type="GO" id="GO:0003725">
    <property type="term" value="F:double-stranded RNA binding"/>
    <property type="evidence" value="ECO:0007669"/>
    <property type="project" value="InterPro"/>
</dbReference>
<gene>
    <name evidence="2" type="ORF">FRY97_19505</name>
</gene>
<dbReference type="NCBIfam" id="TIGR00057">
    <property type="entry name" value="L-threonylcarbamoyladenylate synthase"/>
    <property type="match status" value="1"/>
</dbReference>
<dbReference type="InterPro" id="IPR006070">
    <property type="entry name" value="Sua5-like_dom"/>
</dbReference>
<accession>A0A5C6RG15</accession>
<organism evidence="2 3">
    <name type="scientific">Phaeodactylibacter luteus</name>
    <dbReference type="NCBI Taxonomy" id="1564516"/>
    <lineage>
        <taxon>Bacteria</taxon>
        <taxon>Pseudomonadati</taxon>
        <taxon>Bacteroidota</taxon>
        <taxon>Saprospiria</taxon>
        <taxon>Saprospirales</taxon>
        <taxon>Haliscomenobacteraceae</taxon>
        <taxon>Phaeodactylibacter</taxon>
    </lineage>
</organism>
<dbReference type="InterPro" id="IPR017945">
    <property type="entry name" value="DHBP_synth_RibB-like_a/b_dom"/>
</dbReference>
<dbReference type="Pfam" id="PF01300">
    <property type="entry name" value="Sua5_yciO_yrdC"/>
    <property type="match status" value="1"/>
</dbReference>
<evidence type="ECO:0000313" key="2">
    <source>
        <dbReference type="EMBL" id="TXB61368.1"/>
    </source>
</evidence>
<dbReference type="RefSeq" id="WP_147169275.1">
    <property type="nucleotide sequence ID" value="NZ_VOOR01000063.1"/>
</dbReference>